<evidence type="ECO:0000256" key="1">
    <source>
        <dbReference type="SAM" id="SignalP"/>
    </source>
</evidence>
<dbReference type="EMBL" id="ML120435">
    <property type="protein sequence ID" value="RPA94604.1"/>
    <property type="molecule type" value="Genomic_DNA"/>
</dbReference>
<keyword evidence="3" id="KW-1185">Reference proteome</keyword>
<keyword evidence="1" id="KW-0732">Signal</keyword>
<name>A0A3N4JL47_9PEZI</name>
<evidence type="ECO:0000313" key="3">
    <source>
        <dbReference type="Proteomes" id="UP000276215"/>
    </source>
</evidence>
<gene>
    <name evidence="2" type="ORF">L873DRAFT_1814156</name>
</gene>
<dbReference type="Proteomes" id="UP000276215">
    <property type="component" value="Unassembled WGS sequence"/>
</dbReference>
<sequence>MKVPFKLFNLLLCFMDLLCKAAFLFLQDSTCLSAFWQYHLDQSMLFLRLSICCSFS</sequence>
<accession>A0A3N4JL47</accession>
<feature type="signal peptide" evidence="1">
    <location>
        <begin position="1"/>
        <end position="21"/>
    </location>
</feature>
<dbReference type="AlphaFoldDB" id="A0A3N4JL47"/>
<organism evidence="2 3">
    <name type="scientific">Choiromyces venosus 120613-1</name>
    <dbReference type="NCBI Taxonomy" id="1336337"/>
    <lineage>
        <taxon>Eukaryota</taxon>
        <taxon>Fungi</taxon>
        <taxon>Dikarya</taxon>
        <taxon>Ascomycota</taxon>
        <taxon>Pezizomycotina</taxon>
        <taxon>Pezizomycetes</taxon>
        <taxon>Pezizales</taxon>
        <taxon>Tuberaceae</taxon>
        <taxon>Choiromyces</taxon>
    </lineage>
</organism>
<proteinExistence type="predicted"/>
<feature type="chain" id="PRO_5018218285" evidence="1">
    <location>
        <begin position="22"/>
        <end position="56"/>
    </location>
</feature>
<reference evidence="2 3" key="1">
    <citation type="journal article" date="2018" name="Nat. Ecol. Evol.">
        <title>Pezizomycetes genomes reveal the molecular basis of ectomycorrhizal truffle lifestyle.</title>
        <authorList>
            <person name="Murat C."/>
            <person name="Payen T."/>
            <person name="Noel B."/>
            <person name="Kuo A."/>
            <person name="Morin E."/>
            <person name="Chen J."/>
            <person name="Kohler A."/>
            <person name="Krizsan K."/>
            <person name="Balestrini R."/>
            <person name="Da Silva C."/>
            <person name="Montanini B."/>
            <person name="Hainaut M."/>
            <person name="Levati E."/>
            <person name="Barry K.W."/>
            <person name="Belfiori B."/>
            <person name="Cichocki N."/>
            <person name="Clum A."/>
            <person name="Dockter R.B."/>
            <person name="Fauchery L."/>
            <person name="Guy J."/>
            <person name="Iotti M."/>
            <person name="Le Tacon F."/>
            <person name="Lindquist E.A."/>
            <person name="Lipzen A."/>
            <person name="Malagnac F."/>
            <person name="Mello A."/>
            <person name="Molinier V."/>
            <person name="Miyauchi S."/>
            <person name="Poulain J."/>
            <person name="Riccioni C."/>
            <person name="Rubini A."/>
            <person name="Sitrit Y."/>
            <person name="Splivallo R."/>
            <person name="Traeger S."/>
            <person name="Wang M."/>
            <person name="Zifcakova L."/>
            <person name="Wipf D."/>
            <person name="Zambonelli A."/>
            <person name="Paolocci F."/>
            <person name="Nowrousian M."/>
            <person name="Ottonello S."/>
            <person name="Baldrian P."/>
            <person name="Spatafora J.W."/>
            <person name="Henrissat B."/>
            <person name="Nagy L.G."/>
            <person name="Aury J.M."/>
            <person name="Wincker P."/>
            <person name="Grigoriev I.V."/>
            <person name="Bonfante P."/>
            <person name="Martin F.M."/>
        </authorList>
    </citation>
    <scope>NUCLEOTIDE SEQUENCE [LARGE SCALE GENOMIC DNA]</scope>
    <source>
        <strain evidence="2 3">120613-1</strain>
    </source>
</reference>
<evidence type="ECO:0000313" key="2">
    <source>
        <dbReference type="EMBL" id="RPA94604.1"/>
    </source>
</evidence>
<protein>
    <submittedName>
        <fullName evidence="2">Uncharacterized protein</fullName>
    </submittedName>
</protein>